<dbReference type="Proteomes" id="UP000192342">
    <property type="component" value="Unassembled WGS sequence"/>
</dbReference>
<organism evidence="7 8">
    <name type="scientific">Oceanococcus atlanticus</name>
    <dbReference type="NCBI Taxonomy" id="1317117"/>
    <lineage>
        <taxon>Bacteria</taxon>
        <taxon>Pseudomonadati</taxon>
        <taxon>Pseudomonadota</taxon>
        <taxon>Gammaproteobacteria</taxon>
        <taxon>Chromatiales</taxon>
        <taxon>Oceanococcaceae</taxon>
        <taxon>Oceanococcus</taxon>
    </lineage>
</organism>
<dbReference type="NCBIfam" id="TIGR00331">
    <property type="entry name" value="hrcA"/>
    <property type="match status" value="1"/>
</dbReference>
<dbReference type="SUPFAM" id="SSF55781">
    <property type="entry name" value="GAF domain-like"/>
    <property type="match status" value="1"/>
</dbReference>
<dbReference type="GO" id="GO:0045892">
    <property type="term" value="P:negative regulation of DNA-templated transcription"/>
    <property type="evidence" value="ECO:0007669"/>
    <property type="project" value="UniProtKB-UniRule"/>
</dbReference>
<dbReference type="InterPro" id="IPR029016">
    <property type="entry name" value="GAF-like_dom_sf"/>
</dbReference>
<keyword evidence="2 5" id="KW-0805">Transcription regulation</keyword>
<sequence length="362" mass="39908">MGDPDRNSSVDTANHADLSERACQILKLVVERYIMVGQPVGSRLLSETSSLNVSAATIRNTLSDLERLGYLNAPHTSAGRVPTQRGYRFFVDTLLSPQAPELGEFHALRHQLLARLQAGEEAASSASHLLSQLSHMAAVVSVPRRNQCRLHQIEFVPLTARKVLAVLVVNGSQVQNRIFEVSEPVSAERLAQATSFLNERYAGRDLLALRELLSRDVRERWEKIDRIMREVAVFAEQVANPASRSKLAVSGRGNLLAGDELLNPQYLRGLFDALDRKRELLGFLDRCLDADGIRIYIGRESGYDILDNCSLITAPYQVDGEMAGVLGVIGPQRMDYRRLIPLVDATAAALGGVLNGDNTSRQ</sequence>
<evidence type="ECO:0000313" key="7">
    <source>
        <dbReference type="EMBL" id="ORE86052.1"/>
    </source>
</evidence>
<dbReference type="OrthoDB" id="9783139at2"/>
<evidence type="ECO:0000313" key="8">
    <source>
        <dbReference type="Proteomes" id="UP000192342"/>
    </source>
</evidence>
<keyword evidence="8" id="KW-1185">Reference proteome</keyword>
<comment type="caution">
    <text evidence="7">The sequence shown here is derived from an EMBL/GenBank/DDBJ whole genome shotgun (WGS) entry which is preliminary data.</text>
</comment>
<dbReference type="HAMAP" id="MF_00081">
    <property type="entry name" value="HrcA"/>
    <property type="match status" value="1"/>
</dbReference>
<evidence type="ECO:0000256" key="1">
    <source>
        <dbReference type="ARBA" id="ARBA00022491"/>
    </source>
</evidence>
<accession>A0A1Y1SBR2</accession>
<keyword evidence="4 5" id="KW-0804">Transcription</keyword>
<feature type="domain" description="Heat-inducible transcription repressor HrcA C-terminal" evidence="6">
    <location>
        <begin position="122"/>
        <end position="340"/>
    </location>
</feature>
<dbReference type="InterPro" id="IPR021153">
    <property type="entry name" value="HrcA_C"/>
</dbReference>
<name>A0A1Y1SBR2_9GAMM</name>
<dbReference type="Gene3D" id="1.10.10.10">
    <property type="entry name" value="Winged helix-like DNA-binding domain superfamily/Winged helix DNA-binding domain"/>
    <property type="match status" value="1"/>
</dbReference>
<comment type="similarity">
    <text evidence="5">Belongs to the HrcA family.</text>
</comment>
<dbReference type="InterPro" id="IPR023120">
    <property type="entry name" value="WHTH_transcript_rep_HrcA_IDD"/>
</dbReference>
<dbReference type="InterPro" id="IPR036390">
    <property type="entry name" value="WH_DNA-bd_sf"/>
</dbReference>
<dbReference type="SUPFAM" id="SSF46785">
    <property type="entry name" value="Winged helix' DNA-binding domain"/>
    <property type="match status" value="1"/>
</dbReference>
<comment type="function">
    <text evidence="5">Negative regulator of class I heat shock genes (grpE-dnaK-dnaJ and groELS operons). Prevents heat-shock induction of these operons.</text>
</comment>
<dbReference type="Gene3D" id="3.30.390.60">
    <property type="entry name" value="Heat-inducible transcription repressor hrca homolog, domain 3"/>
    <property type="match status" value="1"/>
</dbReference>
<evidence type="ECO:0000256" key="5">
    <source>
        <dbReference type="HAMAP-Rule" id="MF_00081"/>
    </source>
</evidence>
<proteinExistence type="inferred from homology"/>
<dbReference type="PIRSF" id="PIRSF005485">
    <property type="entry name" value="HrcA"/>
    <property type="match status" value="1"/>
</dbReference>
<dbReference type="InterPro" id="IPR036388">
    <property type="entry name" value="WH-like_DNA-bd_sf"/>
</dbReference>
<reference evidence="7 8" key="1">
    <citation type="submission" date="2013-04" db="EMBL/GenBank/DDBJ databases">
        <title>Oceanococcus atlanticus 22II-S10r2 Genome Sequencing.</title>
        <authorList>
            <person name="Lai Q."/>
            <person name="Li G."/>
            <person name="Shao Z."/>
        </authorList>
    </citation>
    <scope>NUCLEOTIDE SEQUENCE [LARGE SCALE GENOMIC DNA]</scope>
    <source>
        <strain evidence="7 8">22II-S10r2</strain>
    </source>
</reference>
<dbReference type="AlphaFoldDB" id="A0A1Y1SBR2"/>
<dbReference type="Gene3D" id="3.30.450.40">
    <property type="match status" value="1"/>
</dbReference>
<evidence type="ECO:0000256" key="4">
    <source>
        <dbReference type="ARBA" id="ARBA00023163"/>
    </source>
</evidence>
<keyword evidence="1 5" id="KW-0678">Repressor</keyword>
<dbReference type="RefSeq" id="WP_083562106.1">
    <property type="nucleotide sequence ID" value="NZ_AQQV01000003.1"/>
</dbReference>
<dbReference type="Pfam" id="PF01628">
    <property type="entry name" value="HrcA"/>
    <property type="match status" value="1"/>
</dbReference>
<dbReference type="GO" id="GO:0003677">
    <property type="term" value="F:DNA binding"/>
    <property type="evidence" value="ECO:0007669"/>
    <property type="project" value="InterPro"/>
</dbReference>
<keyword evidence="3 5" id="KW-0346">Stress response</keyword>
<evidence type="ECO:0000259" key="6">
    <source>
        <dbReference type="Pfam" id="PF01628"/>
    </source>
</evidence>
<dbReference type="PANTHER" id="PTHR34824">
    <property type="entry name" value="HEAT-INDUCIBLE TRANSCRIPTION REPRESSOR HRCA"/>
    <property type="match status" value="1"/>
</dbReference>
<dbReference type="InterPro" id="IPR002571">
    <property type="entry name" value="HrcA"/>
</dbReference>
<dbReference type="STRING" id="1317117.ATO7_12183"/>
<dbReference type="PANTHER" id="PTHR34824:SF1">
    <property type="entry name" value="HEAT-INDUCIBLE TRANSCRIPTION REPRESSOR HRCA"/>
    <property type="match status" value="1"/>
</dbReference>
<gene>
    <name evidence="5" type="primary">hrcA</name>
    <name evidence="7" type="ORF">ATO7_12183</name>
</gene>
<evidence type="ECO:0000256" key="2">
    <source>
        <dbReference type="ARBA" id="ARBA00023015"/>
    </source>
</evidence>
<dbReference type="EMBL" id="AQQV01000003">
    <property type="protein sequence ID" value="ORE86052.1"/>
    <property type="molecule type" value="Genomic_DNA"/>
</dbReference>
<protein>
    <recommendedName>
        <fullName evidence="5">Heat-inducible transcription repressor HrcA</fullName>
    </recommendedName>
</protein>
<evidence type="ECO:0000256" key="3">
    <source>
        <dbReference type="ARBA" id="ARBA00023016"/>
    </source>
</evidence>